<gene>
    <name evidence="2" type="ORF">SETIT_4G166300v2</name>
</gene>
<dbReference type="AlphaFoldDB" id="A0A368QV09"/>
<evidence type="ECO:0000313" key="2">
    <source>
        <dbReference type="EMBL" id="RCV21796.1"/>
    </source>
</evidence>
<evidence type="ECO:0000256" key="1">
    <source>
        <dbReference type="SAM" id="MobiDB-lite"/>
    </source>
</evidence>
<feature type="region of interest" description="Disordered" evidence="1">
    <location>
        <begin position="1"/>
        <end position="24"/>
    </location>
</feature>
<reference evidence="2" key="1">
    <citation type="journal article" date="2012" name="Nat. Biotechnol.">
        <title>Reference genome sequence of the model plant Setaria.</title>
        <authorList>
            <person name="Bennetzen J.L."/>
            <person name="Schmutz J."/>
            <person name="Wang H."/>
            <person name="Percifield R."/>
            <person name="Hawkins J."/>
            <person name="Pontaroli A.C."/>
            <person name="Estep M."/>
            <person name="Feng L."/>
            <person name="Vaughn J.N."/>
            <person name="Grimwood J."/>
            <person name="Jenkins J."/>
            <person name="Barry K."/>
            <person name="Lindquist E."/>
            <person name="Hellsten U."/>
            <person name="Deshpande S."/>
            <person name="Wang X."/>
            <person name="Wu X."/>
            <person name="Mitros T."/>
            <person name="Triplett J."/>
            <person name="Yang X."/>
            <person name="Ye C.Y."/>
            <person name="Mauro-Herrera M."/>
            <person name="Wang L."/>
            <person name="Li P."/>
            <person name="Sharma M."/>
            <person name="Sharma R."/>
            <person name="Ronald P.C."/>
            <person name="Panaud O."/>
            <person name="Kellogg E.A."/>
            <person name="Brutnell T.P."/>
            <person name="Doust A.N."/>
            <person name="Tuskan G.A."/>
            <person name="Rokhsar D."/>
            <person name="Devos K.M."/>
        </authorList>
    </citation>
    <scope>NUCLEOTIDE SEQUENCE [LARGE SCALE GENOMIC DNA]</scope>
    <source>
        <strain evidence="2">Yugu1</strain>
    </source>
</reference>
<organism evidence="2">
    <name type="scientific">Setaria italica</name>
    <name type="common">Foxtail millet</name>
    <name type="synonym">Panicum italicum</name>
    <dbReference type="NCBI Taxonomy" id="4555"/>
    <lineage>
        <taxon>Eukaryota</taxon>
        <taxon>Viridiplantae</taxon>
        <taxon>Streptophyta</taxon>
        <taxon>Embryophyta</taxon>
        <taxon>Tracheophyta</taxon>
        <taxon>Spermatophyta</taxon>
        <taxon>Magnoliopsida</taxon>
        <taxon>Liliopsida</taxon>
        <taxon>Poales</taxon>
        <taxon>Poaceae</taxon>
        <taxon>PACMAD clade</taxon>
        <taxon>Panicoideae</taxon>
        <taxon>Panicodae</taxon>
        <taxon>Paniceae</taxon>
        <taxon>Cenchrinae</taxon>
        <taxon>Setaria</taxon>
    </lineage>
</organism>
<protein>
    <submittedName>
        <fullName evidence="2">Uncharacterized protein</fullName>
    </submittedName>
</protein>
<feature type="compositionally biased region" description="Polar residues" evidence="1">
    <location>
        <begin position="1"/>
        <end position="18"/>
    </location>
</feature>
<accession>A0A368QV09</accession>
<name>A0A368QV09_SETIT</name>
<sequence length="50" mass="5253">MRRKTTQLMSLQVTSPNSTTTTTVGMTDGCGATLKNACGDDRDDGNASRS</sequence>
<dbReference type="EMBL" id="CM003531">
    <property type="protein sequence ID" value="RCV21796.1"/>
    <property type="molecule type" value="Genomic_DNA"/>
</dbReference>
<proteinExistence type="predicted"/>
<reference evidence="2" key="2">
    <citation type="submission" date="2015-07" db="EMBL/GenBank/DDBJ databases">
        <authorList>
            <person name="Noorani M."/>
        </authorList>
    </citation>
    <scope>NUCLEOTIDE SEQUENCE</scope>
    <source>
        <strain evidence="2">Yugu1</strain>
    </source>
</reference>